<accession>A0A8S5U1X2</accession>
<evidence type="ECO:0000313" key="2">
    <source>
        <dbReference type="EMBL" id="DAF88437.1"/>
    </source>
</evidence>
<organism evidence="2">
    <name type="scientific">Siphoviridae sp. ctdHi7</name>
    <dbReference type="NCBI Taxonomy" id="2825577"/>
    <lineage>
        <taxon>Viruses</taxon>
        <taxon>Duplodnaviria</taxon>
        <taxon>Heunggongvirae</taxon>
        <taxon>Uroviricota</taxon>
        <taxon>Caudoviricetes</taxon>
    </lineage>
</organism>
<proteinExistence type="predicted"/>
<evidence type="ECO:0000259" key="1">
    <source>
        <dbReference type="Pfam" id="PF24746"/>
    </source>
</evidence>
<sequence length="135" mass="15285">MKTPEEIKHLPNLLIAQTSEDGGCGVLFRLGKRFASVIWSDGGGWEHVSICPFKRSYMPSWDDMCQLKDMFFKENETVVQYHPAKSEYVNNMPNCLHLWRPTNGALPTPPSIMVGTKKGQSRAEIEAAIKEVCER</sequence>
<feature type="domain" description="DUF7694" evidence="1">
    <location>
        <begin position="37"/>
        <end position="102"/>
    </location>
</feature>
<dbReference type="Pfam" id="PF24746">
    <property type="entry name" value="DUF7694"/>
    <property type="match status" value="1"/>
</dbReference>
<dbReference type="EMBL" id="BK015985">
    <property type="protein sequence ID" value="DAF88437.1"/>
    <property type="molecule type" value="Genomic_DNA"/>
</dbReference>
<name>A0A8S5U1X2_9CAUD</name>
<dbReference type="InterPro" id="IPR056111">
    <property type="entry name" value="DUF7694"/>
</dbReference>
<reference evidence="2" key="1">
    <citation type="journal article" date="2021" name="Proc. Natl. Acad. Sci. U.S.A.">
        <title>A Catalog of Tens of Thousands of Viruses from Human Metagenomes Reveals Hidden Associations with Chronic Diseases.</title>
        <authorList>
            <person name="Tisza M.J."/>
            <person name="Buck C.B."/>
        </authorList>
    </citation>
    <scope>NUCLEOTIDE SEQUENCE</scope>
    <source>
        <strain evidence="2">CtdHi7</strain>
    </source>
</reference>
<protein>
    <recommendedName>
        <fullName evidence="1">DUF7694 domain-containing protein</fullName>
    </recommendedName>
</protein>